<dbReference type="AlphaFoldDB" id="A0A8J2HBI8"/>
<gene>
    <name evidence="2" type="ORF">HICCMSTLAB_LOCUS4257</name>
</gene>
<reference evidence="2" key="1">
    <citation type="submission" date="2021-04" db="EMBL/GenBank/DDBJ databases">
        <authorList>
            <person name="Chebbi M.A.C M."/>
        </authorList>
    </citation>
    <scope>NUCLEOTIDE SEQUENCE</scope>
</reference>
<evidence type="ECO:0000256" key="1">
    <source>
        <dbReference type="SAM" id="MobiDB-lite"/>
    </source>
</evidence>
<evidence type="ECO:0000313" key="2">
    <source>
        <dbReference type="EMBL" id="CAG5085028.1"/>
    </source>
</evidence>
<dbReference type="EMBL" id="CAJNRD030001118">
    <property type="protein sequence ID" value="CAG5085028.1"/>
    <property type="molecule type" value="Genomic_DNA"/>
</dbReference>
<comment type="caution">
    <text evidence="2">The sequence shown here is derived from an EMBL/GenBank/DDBJ whole genome shotgun (WGS) entry which is preliminary data.</text>
</comment>
<feature type="region of interest" description="Disordered" evidence="1">
    <location>
        <begin position="114"/>
        <end position="152"/>
    </location>
</feature>
<evidence type="ECO:0000313" key="3">
    <source>
        <dbReference type="Proteomes" id="UP000786811"/>
    </source>
</evidence>
<organism evidence="2 3">
    <name type="scientific">Cotesia congregata</name>
    <name type="common">Parasitoid wasp</name>
    <name type="synonym">Apanteles congregatus</name>
    <dbReference type="NCBI Taxonomy" id="51543"/>
    <lineage>
        <taxon>Eukaryota</taxon>
        <taxon>Metazoa</taxon>
        <taxon>Ecdysozoa</taxon>
        <taxon>Arthropoda</taxon>
        <taxon>Hexapoda</taxon>
        <taxon>Insecta</taxon>
        <taxon>Pterygota</taxon>
        <taxon>Neoptera</taxon>
        <taxon>Endopterygota</taxon>
        <taxon>Hymenoptera</taxon>
        <taxon>Apocrita</taxon>
        <taxon>Ichneumonoidea</taxon>
        <taxon>Braconidae</taxon>
        <taxon>Microgastrinae</taxon>
        <taxon>Cotesia</taxon>
    </lineage>
</organism>
<name>A0A8J2HBI8_COTCN</name>
<keyword evidence="3" id="KW-1185">Reference proteome</keyword>
<accession>A0A8J2HBI8</accession>
<proteinExistence type="predicted"/>
<sequence length="329" mass="36793">MQVWCHCVHIVSPDPSVKTFPGPSTGCTQIEKGQTPNDGFYNNSQLVNSQEPAFHIYVNNSPPEHDSSLGNDGDLNNTAIDVSSPNYLTADVSLQEGKRRGRLTNAERLARIDDKSQTKLNLTKRKERDDDVSDNFSRKKNAPRDGVHPSLSPLYNVSQSTTMEPFNQTPPLPSLPPVNSLQDLVKQLMIWRQEDKSNMAKFKAEVFECITNETDRLRCWNVTTIIFWNARGLPEPEVLLSLKEGTIINVSETWRTSGKTYLPSSLDSYNKVWSPAVKNKILGRPSGGLLTLISKDLTALIPSTALISVVVSNFNHNQRHRHHRGIALP</sequence>
<dbReference type="Proteomes" id="UP000786811">
    <property type="component" value="Unassembled WGS sequence"/>
</dbReference>
<protein>
    <submittedName>
        <fullName evidence="2">Uncharacterized protein</fullName>
    </submittedName>
</protein>
<feature type="region of interest" description="Disordered" evidence="1">
    <location>
        <begin position="61"/>
        <end position="80"/>
    </location>
</feature>